<reference evidence="2 3" key="1">
    <citation type="submission" date="2018-06" db="EMBL/GenBank/DDBJ databases">
        <authorList>
            <consortium name="Pathogen Informatics"/>
            <person name="Doyle S."/>
        </authorList>
    </citation>
    <scope>NUCLEOTIDE SEQUENCE [LARGE SCALE GENOMIC DNA]</scope>
    <source>
        <strain evidence="2 3">NCTC11155</strain>
    </source>
</reference>
<proteinExistence type="predicted"/>
<dbReference type="KEGG" id="beg:INE88_03486"/>
<sequence>MLFHHGSTNGHYIKSTFRKTIYYTIFWMKKEAIILVFDVEYCSSNSPINGECDNVERHYRRHQQNAVCCIIYFTHIPFRHFLNSTQSSFTYNDIQCPHCAKKAFTSAFVALPPDSDNRSSSANSSSE</sequence>
<evidence type="ECO:0000313" key="1">
    <source>
        <dbReference type="EMBL" id="QUT46651.1"/>
    </source>
</evidence>
<organism evidence="2 3">
    <name type="scientific">Bacteroides eggerthii</name>
    <dbReference type="NCBI Taxonomy" id="28111"/>
    <lineage>
        <taxon>Bacteria</taxon>
        <taxon>Pseudomonadati</taxon>
        <taxon>Bacteroidota</taxon>
        <taxon>Bacteroidia</taxon>
        <taxon>Bacteroidales</taxon>
        <taxon>Bacteroidaceae</taxon>
        <taxon>Bacteroides</taxon>
    </lineage>
</organism>
<dbReference type="AlphaFoldDB" id="A0A380YN98"/>
<dbReference type="Proteomes" id="UP000679226">
    <property type="component" value="Chromosome"/>
</dbReference>
<protein>
    <submittedName>
        <fullName evidence="2">Uncharacterized protein</fullName>
    </submittedName>
</protein>
<evidence type="ECO:0000313" key="2">
    <source>
        <dbReference type="EMBL" id="SUV29388.1"/>
    </source>
</evidence>
<name>A0A380YN98_9BACE</name>
<dbReference type="EMBL" id="UFSX01000001">
    <property type="protein sequence ID" value="SUV29388.1"/>
    <property type="molecule type" value="Genomic_DNA"/>
</dbReference>
<reference evidence="1" key="2">
    <citation type="journal article" date="2021" name="PLoS Genet.">
        <title>Mobile Type VI secretion system loci of the gut Bacteroidales display extensive intra-ecosystem transfer, multi-species spread and geographical clustering.</title>
        <authorList>
            <person name="Garcia-Bayona L."/>
            <person name="Coyne M.J."/>
            <person name="Comstock L.E."/>
        </authorList>
    </citation>
    <scope>NUCLEOTIDE SEQUENCE</scope>
    <source>
        <strain evidence="1">CL11T00C20</strain>
    </source>
</reference>
<dbReference type="EMBL" id="CP072227">
    <property type="protein sequence ID" value="QUT46651.1"/>
    <property type="molecule type" value="Genomic_DNA"/>
</dbReference>
<accession>A0A380YN98</accession>
<gene>
    <name evidence="1" type="ORF">INE88_03486</name>
    <name evidence="2" type="ORF">NCTC11155_01371</name>
</gene>
<dbReference type="Proteomes" id="UP000254424">
    <property type="component" value="Unassembled WGS sequence"/>
</dbReference>
<evidence type="ECO:0000313" key="3">
    <source>
        <dbReference type="Proteomes" id="UP000254424"/>
    </source>
</evidence>